<organism evidence="2 3">
    <name type="scientific">Haloarcula nitratireducens</name>
    <dbReference type="NCBI Taxonomy" id="2487749"/>
    <lineage>
        <taxon>Archaea</taxon>
        <taxon>Methanobacteriati</taxon>
        <taxon>Methanobacteriota</taxon>
        <taxon>Stenosarchaea group</taxon>
        <taxon>Halobacteria</taxon>
        <taxon>Halobacteriales</taxon>
        <taxon>Haloarculaceae</taxon>
        <taxon>Haloarcula</taxon>
    </lineage>
</organism>
<name>A0AAW4P8Q1_9EURY</name>
<proteinExistence type="predicted"/>
<dbReference type="Proteomes" id="UP001430455">
    <property type="component" value="Unassembled WGS sequence"/>
</dbReference>
<sequence length="221" mass="24162">MPSLVVHYAFVGLLAATLLGAAFDKRSLLLSLVVVTIPDVDAFIALFSRAGHRTATTNLVIPAILALVLAVDLYWRDESYVRTQWGAYGVRVAWFCIVVYAVGHVLFDTVTGGANLLWPIHDEFYVFRGRLELSTQRGIVQTFVEWETGSGGSSRPSLKSIGNTSTVQMDTGVDPTPGRAEPENVDRIFPVVRGGWQLYVLVTGTLATAARFVVGYDLPEE</sequence>
<dbReference type="Pfam" id="PF04307">
    <property type="entry name" value="YdjM"/>
    <property type="match status" value="1"/>
</dbReference>
<dbReference type="InterPro" id="IPR007404">
    <property type="entry name" value="YdjM-like"/>
</dbReference>
<keyword evidence="3" id="KW-1185">Reference proteome</keyword>
<protein>
    <recommendedName>
        <fullName evidence="4">Membrane-bound metal-dependent hydrolase</fullName>
    </recommendedName>
</protein>
<evidence type="ECO:0000313" key="2">
    <source>
        <dbReference type="EMBL" id="MBX0294300.1"/>
    </source>
</evidence>
<gene>
    <name evidence="2" type="ORF">EGH23_05315</name>
</gene>
<keyword evidence="1" id="KW-0472">Membrane</keyword>
<feature type="transmembrane region" description="Helical" evidence="1">
    <location>
        <begin position="59"/>
        <end position="75"/>
    </location>
</feature>
<dbReference type="AlphaFoldDB" id="A0AAW4P8Q1"/>
<keyword evidence="1" id="KW-0812">Transmembrane</keyword>
<evidence type="ECO:0008006" key="4">
    <source>
        <dbReference type="Google" id="ProtNLM"/>
    </source>
</evidence>
<dbReference type="RefSeq" id="WP_220578963.1">
    <property type="nucleotide sequence ID" value="NZ_RKLT01000001.1"/>
</dbReference>
<keyword evidence="1" id="KW-1133">Transmembrane helix</keyword>
<feature type="transmembrane region" description="Helical" evidence="1">
    <location>
        <begin position="87"/>
        <end position="107"/>
    </location>
</feature>
<feature type="transmembrane region" description="Helical" evidence="1">
    <location>
        <begin position="28"/>
        <end position="47"/>
    </location>
</feature>
<accession>A0AAW4P8Q1</accession>
<reference evidence="2 3" key="1">
    <citation type="submission" date="2021-06" db="EMBL/GenBank/DDBJ databases">
        <title>Halomicroarcula sp. a new haloarchaeum isolated from saline soil.</title>
        <authorList>
            <person name="Duran-Viseras A."/>
            <person name="Sanchez-Porro C."/>
            <person name="Ventosa A."/>
        </authorList>
    </citation>
    <scope>NUCLEOTIDE SEQUENCE [LARGE SCALE GENOMIC DNA]</scope>
    <source>
        <strain evidence="2 3">F27</strain>
    </source>
</reference>
<dbReference type="EMBL" id="RKLT01000001">
    <property type="protein sequence ID" value="MBX0294300.1"/>
    <property type="molecule type" value="Genomic_DNA"/>
</dbReference>
<feature type="transmembrane region" description="Helical" evidence="1">
    <location>
        <begin position="6"/>
        <end position="23"/>
    </location>
</feature>
<evidence type="ECO:0000313" key="3">
    <source>
        <dbReference type="Proteomes" id="UP001430455"/>
    </source>
</evidence>
<evidence type="ECO:0000256" key="1">
    <source>
        <dbReference type="SAM" id="Phobius"/>
    </source>
</evidence>
<comment type="caution">
    <text evidence="2">The sequence shown here is derived from an EMBL/GenBank/DDBJ whole genome shotgun (WGS) entry which is preliminary data.</text>
</comment>